<accession>A0AA39MI25</accession>
<feature type="region of interest" description="Disordered" evidence="1">
    <location>
        <begin position="135"/>
        <end position="161"/>
    </location>
</feature>
<organism evidence="2 3">
    <name type="scientific">Armillaria borealis</name>
    <dbReference type="NCBI Taxonomy" id="47425"/>
    <lineage>
        <taxon>Eukaryota</taxon>
        <taxon>Fungi</taxon>
        <taxon>Dikarya</taxon>
        <taxon>Basidiomycota</taxon>
        <taxon>Agaricomycotina</taxon>
        <taxon>Agaricomycetes</taxon>
        <taxon>Agaricomycetidae</taxon>
        <taxon>Agaricales</taxon>
        <taxon>Marasmiineae</taxon>
        <taxon>Physalacriaceae</taxon>
        <taxon>Armillaria</taxon>
    </lineage>
</organism>
<protein>
    <submittedName>
        <fullName evidence="2">Uncharacterized protein</fullName>
    </submittedName>
</protein>
<comment type="caution">
    <text evidence="2">The sequence shown here is derived from an EMBL/GenBank/DDBJ whole genome shotgun (WGS) entry which is preliminary data.</text>
</comment>
<reference evidence="2" key="1">
    <citation type="submission" date="2023-06" db="EMBL/GenBank/DDBJ databases">
        <authorList>
            <consortium name="Lawrence Berkeley National Laboratory"/>
            <person name="Ahrendt S."/>
            <person name="Sahu N."/>
            <person name="Indic B."/>
            <person name="Wong-Bajracharya J."/>
            <person name="Merenyi Z."/>
            <person name="Ke H.-M."/>
            <person name="Monk M."/>
            <person name="Kocsube S."/>
            <person name="Drula E."/>
            <person name="Lipzen A."/>
            <person name="Balint B."/>
            <person name="Henrissat B."/>
            <person name="Andreopoulos B."/>
            <person name="Martin F.M."/>
            <person name="Harder C.B."/>
            <person name="Rigling D."/>
            <person name="Ford K.L."/>
            <person name="Foster G.D."/>
            <person name="Pangilinan J."/>
            <person name="Papanicolaou A."/>
            <person name="Barry K."/>
            <person name="LaButti K."/>
            <person name="Viragh M."/>
            <person name="Koriabine M."/>
            <person name="Yan M."/>
            <person name="Riley R."/>
            <person name="Champramary S."/>
            <person name="Plett K.L."/>
            <person name="Tsai I.J."/>
            <person name="Slot J."/>
            <person name="Sipos G."/>
            <person name="Plett J."/>
            <person name="Nagy L.G."/>
            <person name="Grigoriev I.V."/>
        </authorList>
    </citation>
    <scope>NUCLEOTIDE SEQUENCE</scope>
    <source>
        <strain evidence="2">FPL87.14</strain>
    </source>
</reference>
<sequence length="407" mass="45959">MRSCKCEVGMLQFISSNATYVVKLCPPDGKVPRRDLRSSDACLRLKRPKCLVKRKSPDKMFRYTPVLVKAASTISLIIVYPTVICRYVYRRDAVVVLAHDRQELRLRLDDSISATVKGSIKIEGRKAPHTFKISTTDHQASRHAKKERESEGNYTRNRHGGRSRVKSWVTVLRALDPDRKVIGSAEVQMQVVIDDGRKRTVTAIYTLNCRNTSRVSWSDKKPGFVKDKTEYNSQDYWEIVRTFKILEKGRTSNPGQYNRKAFLLPWDQGIKQACAEQSHTEYWLRESTREPRMSRGGQKRRLIESLASTSSVGLGRSKATEGGRYVYGQSIRTRKIARGEAGCCMKYRAGHIWVHGNVGCGALPGDEEEHDEGGEERGVWGVVQKCAPFILVEVARANDTGAVTMSS</sequence>
<name>A0AA39MI25_9AGAR</name>
<keyword evidence="3" id="KW-1185">Reference proteome</keyword>
<gene>
    <name evidence="2" type="ORF">EV421DRAFT_1741076</name>
</gene>
<dbReference type="EMBL" id="JAUEPT010000073">
    <property type="protein sequence ID" value="KAK0434240.1"/>
    <property type="molecule type" value="Genomic_DNA"/>
</dbReference>
<proteinExistence type="predicted"/>
<dbReference type="Proteomes" id="UP001175226">
    <property type="component" value="Unassembled WGS sequence"/>
</dbReference>
<evidence type="ECO:0000313" key="2">
    <source>
        <dbReference type="EMBL" id="KAK0434240.1"/>
    </source>
</evidence>
<dbReference type="AlphaFoldDB" id="A0AA39MI25"/>
<evidence type="ECO:0000256" key="1">
    <source>
        <dbReference type="SAM" id="MobiDB-lite"/>
    </source>
</evidence>
<evidence type="ECO:0000313" key="3">
    <source>
        <dbReference type="Proteomes" id="UP001175226"/>
    </source>
</evidence>